<dbReference type="InterPro" id="IPR005828">
    <property type="entry name" value="MFS_sugar_transport-like"/>
</dbReference>
<dbReference type="InterPro" id="IPR003663">
    <property type="entry name" value="Sugar/inositol_transpt"/>
</dbReference>
<protein>
    <recommendedName>
        <fullName evidence="10">Major facilitator superfamily (MFS) profile domain-containing protein</fullName>
    </recommendedName>
</protein>
<dbReference type="PROSITE" id="PS00216">
    <property type="entry name" value="SUGAR_TRANSPORT_1"/>
    <property type="match status" value="2"/>
</dbReference>
<dbReference type="SUPFAM" id="SSF103473">
    <property type="entry name" value="MFS general substrate transporter"/>
    <property type="match status" value="1"/>
</dbReference>
<feature type="transmembrane region" description="Helical" evidence="9">
    <location>
        <begin position="524"/>
        <end position="544"/>
    </location>
</feature>
<keyword evidence="2" id="KW-1003">Cell membrane</keyword>
<feature type="transmembrane region" description="Helical" evidence="9">
    <location>
        <begin position="378"/>
        <end position="399"/>
    </location>
</feature>
<keyword evidence="5 9" id="KW-0472">Membrane</keyword>
<dbReference type="InterPro" id="IPR036259">
    <property type="entry name" value="MFS_trans_sf"/>
</dbReference>
<feature type="domain" description="Major facilitator superfamily (MFS) profile" evidence="10">
    <location>
        <begin position="249"/>
        <end position="676"/>
    </location>
</feature>
<evidence type="ECO:0000256" key="3">
    <source>
        <dbReference type="ARBA" id="ARBA00022692"/>
    </source>
</evidence>
<dbReference type="PANTHER" id="PTHR48021:SF96">
    <property type="entry name" value="FACILITATED TREHALOSE TRANSPORTER TRET1-1-RELATED"/>
    <property type="match status" value="1"/>
</dbReference>
<keyword evidence="12" id="KW-1185">Reference proteome</keyword>
<reference evidence="11" key="1">
    <citation type="submission" date="2021-08" db="EMBL/GenBank/DDBJ databases">
        <authorList>
            <person name="Misof B."/>
            <person name="Oliver O."/>
            <person name="Podsiadlowski L."/>
            <person name="Donath A."/>
            <person name="Peters R."/>
            <person name="Mayer C."/>
            <person name="Rust J."/>
            <person name="Gunkel S."/>
            <person name="Lesny P."/>
            <person name="Martin S."/>
            <person name="Oeyen J.P."/>
            <person name="Petersen M."/>
            <person name="Panagiotis P."/>
            <person name="Wilbrandt J."/>
            <person name="Tanja T."/>
        </authorList>
    </citation>
    <scope>NUCLEOTIDE SEQUENCE</scope>
    <source>
        <strain evidence="11">GBR_01_08_01A</strain>
        <tissue evidence="11">Thorax + abdomen</tissue>
    </source>
</reference>
<dbReference type="EMBL" id="JAIFRP010000012">
    <property type="protein sequence ID" value="KAK2586604.1"/>
    <property type="molecule type" value="Genomic_DNA"/>
</dbReference>
<feature type="transmembrane region" description="Helical" evidence="9">
    <location>
        <begin position="344"/>
        <end position="366"/>
    </location>
</feature>
<dbReference type="PROSITE" id="PS50850">
    <property type="entry name" value="MFS"/>
    <property type="match status" value="1"/>
</dbReference>
<name>A0AAD9RVL0_9HYME</name>
<feature type="compositionally biased region" description="Basic and acidic residues" evidence="8">
    <location>
        <begin position="1"/>
        <end position="13"/>
    </location>
</feature>
<evidence type="ECO:0000256" key="1">
    <source>
        <dbReference type="ARBA" id="ARBA00004651"/>
    </source>
</evidence>
<dbReference type="PANTHER" id="PTHR48021">
    <property type="match status" value="1"/>
</dbReference>
<evidence type="ECO:0000256" key="9">
    <source>
        <dbReference type="SAM" id="Phobius"/>
    </source>
</evidence>
<dbReference type="AlphaFoldDB" id="A0AAD9RVL0"/>
<dbReference type="Proteomes" id="UP001258017">
    <property type="component" value="Unassembled WGS sequence"/>
</dbReference>
<dbReference type="InterPro" id="IPR005829">
    <property type="entry name" value="Sugar_transporter_CS"/>
</dbReference>
<dbReference type="PRINTS" id="PR00171">
    <property type="entry name" value="SUGRTRNSPORT"/>
</dbReference>
<dbReference type="Gene3D" id="1.20.1250.20">
    <property type="entry name" value="MFS general substrate transporter like domains"/>
    <property type="match status" value="1"/>
</dbReference>
<keyword evidence="6" id="KW-0325">Glycoprotein</keyword>
<feature type="transmembrane region" description="Helical" evidence="9">
    <location>
        <begin position="487"/>
        <end position="512"/>
    </location>
</feature>
<evidence type="ECO:0000256" key="8">
    <source>
        <dbReference type="SAM" id="MobiDB-lite"/>
    </source>
</evidence>
<dbReference type="FunFam" id="1.20.1250.20:FF:000055">
    <property type="entry name" value="Facilitated trehalose transporter Tret1-2 homolog"/>
    <property type="match status" value="1"/>
</dbReference>
<comment type="subcellular location">
    <subcellularLocation>
        <location evidence="1">Cell membrane</location>
        <topology evidence="1">Multi-pass membrane protein</topology>
    </subcellularLocation>
</comment>
<accession>A0AAD9RVL0</accession>
<feature type="region of interest" description="Disordered" evidence="8">
    <location>
        <begin position="51"/>
        <end position="72"/>
    </location>
</feature>
<sequence>MLSESKVVDKGELETSPSKEISHDLGSSNIEKEEGHLVTDHNDGAKVTGCQVEESRRTSTSKTITMPSNTQRRQIMQPWPLCLVPFAKTKGSSAKERSVLPKYYTRVPSIARSSTTSSGITLDCSSNVTLATNASPFNSQTALLVEKKHTPSSSGSSSANHYYAENLRNNHQKALAGSRIYDPLDKGLDADYKQLDPLLDRPEIITIKGPMNNQEGKPKDAPEAVRLPPSQFQKVQDQSPKRFLKEILAALSLSLGSLVVGYSTSYTSPALVSMQSNETVMPFEVSKQMGMWIGSIMPLSALFGGIAGGPFIEYFGRRNTILGTALPFIVAWFLIGLAQNIPMILIGRALCGFCVGIASLSLPVYLGETIQPEVRGSLGIMPTVFGNTGILTCFIAGMYLNWRNLALLGASLPLPFLILMFMIPETPRWYISKGKTKNARKSLQWLRGKNADITEELTMIEALHVESERNSQEGFAELLKSNHIKPILISLGLMFFQQMSGINAVIFYTVQIFKDAGSTVDENISTIIVGIVNFMSTFIAAVVIDKLGRKLLLYISGVSMCITLFSLGSYFYVKLNGANVEAFGWIPLFSLIVYVIGFSLGFGPIPWLMMGEILPGRIRGTAASITTAFNWTCTFVVTKTYEDFKGLIGAHGTFWFFGTICAISLVFVNVCVPETRGRSLEEIEKRFAGPVRRMSAVANMKPTPMAF</sequence>
<dbReference type="InterPro" id="IPR020846">
    <property type="entry name" value="MFS_dom"/>
</dbReference>
<keyword evidence="3 9" id="KW-0812">Transmembrane</keyword>
<evidence type="ECO:0000256" key="5">
    <source>
        <dbReference type="ARBA" id="ARBA00023136"/>
    </source>
</evidence>
<dbReference type="Pfam" id="PF00083">
    <property type="entry name" value="Sugar_tr"/>
    <property type="match status" value="1"/>
</dbReference>
<evidence type="ECO:0000259" key="10">
    <source>
        <dbReference type="PROSITE" id="PS50850"/>
    </source>
</evidence>
<comment type="similarity">
    <text evidence="7">Belongs to the major facilitator superfamily. Sugar transporter (TC 2.A.1.1) family. Trehalose transporter subfamily.</text>
</comment>
<dbReference type="GO" id="GO:0051119">
    <property type="term" value="F:sugar transmembrane transporter activity"/>
    <property type="evidence" value="ECO:0007669"/>
    <property type="project" value="InterPro"/>
</dbReference>
<feature type="transmembrane region" description="Helical" evidence="9">
    <location>
        <begin position="585"/>
        <end position="609"/>
    </location>
</feature>
<dbReference type="NCBIfam" id="TIGR00879">
    <property type="entry name" value="SP"/>
    <property type="match status" value="1"/>
</dbReference>
<evidence type="ECO:0000313" key="12">
    <source>
        <dbReference type="Proteomes" id="UP001258017"/>
    </source>
</evidence>
<evidence type="ECO:0000256" key="6">
    <source>
        <dbReference type="ARBA" id="ARBA00023180"/>
    </source>
</evidence>
<keyword evidence="4 9" id="KW-1133">Transmembrane helix</keyword>
<feature type="transmembrane region" description="Helical" evidence="9">
    <location>
        <begin position="289"/>
        <end position="308"/>
    </location>
</feature>
<proteinExistence type="inferred from homology"/>
<evidence type="ECO:0000256" key="4">
    <source>
        <dbReference type="ARBA" id="ARBA00022989"/>
    </source>
</evidence>
<dbReference type="GO" id="GO:0005886">
    <property type="term" value="C:plasma membrane"/>
    <property type="evidence" value="ECO:0007669"/>
    <property type="project" value="UniProtKB-SubCell"/>
</dbReference>
<feature type="transmembrane region" description="Helical" evidence="9">
    <location>
        <begin position="551"/>
        <end position="573"/>
    </location>
</feature>
<evidence type="ECO:0000313" key="11">
    <source>
        <dbReference type="EMBL" id="KAK2586604.1"/>
    </source>
</evidence>
<feature type="transmembrane region" description="Helical" evidence="9">
    <location>
        <begin position="405"/>
        <end position="423"/>
    </location>
</feature>
<gene>
    <name evidence="11" type="ORF">KPH14_011477</name>
</gene>
<feature type="compositionally biased region" description="Polar residues" evidence="8">
    <location>
        <begin position="58"/>
        <end position="72"/>
    </location>
</feature>
<dbReference type="InterPro" id="IPR044775">
    <property type="entry name" value="MFS_ERD6/Tret1-like"/>
</dbReference>
<comment type="caution">
    <text evidence="11">The sequence shown here is derived from an EMBL/GenBank/DDBJ whole genome shotgun (WGS) entry which is preliminary data.</text>
</comment>
<feature type="transmembrane region" description="Helical" evidence="9">
    <location>
        <begin position="653"/>
        <end position="672"/>
    </location>
</feature>
<feature type="region of interest" description="Disordered" evidence="8">
    <location>
        <begin position="1"/>
        <end position="30"/>
    </location>
</feature>
<feature type="transmembrane region" description="Helical" evidence="9">
    <location>
        <begin position="621"/>
        <end position="641"/>
    </location>
</feature>
<dbReference type="CDD" id="cd17358">
    <property type="entry name" value="MFS_GLUT6_8_Class3_like"/>
    <property type="match status" value="1"/>
</dbReference>
<feature type="compositionally biased region" description="Polar residues" evidence="8">
    <location>
        <begin position="15"/>
        <end position="29"/>
    </location>
</feature>
<evidence type="ECO:0000256" key="7">
    <source>
        <dbReference type="ARBA" id="ARBA00024348"/>
    </source>
</evidence>
<organism evidence="11 12">
    <name type="scientific">Odynerus spinipes</name>
    <dbReference type="NCBI Taxonomy" id="1348599"/>
    <lineage>
        <taxon>Eukaryota</taxon>
        <taxon>Metazoa</taxon>
        <taxon>Ecdysozoa</taxon>
        <taxon>Arthropoda</taxon>
        <taxon>Hexapoda</taxon>
        <taxon>Insecta</taxon>
        <taxon>Pterygota</taxon>
        <taxon>Neoptera</taxon>
        <taxon>Endopterygota</taxon>
        <taxon>Hymenoptera</taxon>
        <taxon>Apocrita</taxon>
        <taxon>Aculeata</taxon>
        <taxon>Vespoidea</taxon>
        <taxon>Vespidae</taxon>
        <taxon>Eumeninae</taxon>
        <taxon>Odynerus</taxon>
    </lineage>
</organism>
<feature type="transmembrane region" description="Helical" evidence="9">
    <location>
        <begin position="320"/>
        <end position="338"/>
    </location>
</feature>
<reference evidence="11" key="2">
    <citation type="journal article" date="2023" name="Commun. Biol.">
        <title>Intrasexual cuticular hydrocarbon dimorphism in a wasp sheds light on hydrocarbon biosynthesis genes in Hymenoptera.</title>
        <authorList>
            <person name="Moris V.C."/>
            <person name="Podsiadlowski L."/>
            <person name="Martin S."/>
            <person name="Oeyen J.P."/>
            <person name="Donath A."/>
            <person name="Petersen M."/>
            <person name="Wilbrandt J."/>
            <person name="Misof B."/>
            <person name="Liedtke D."/>
            <person name="Thamm M."/>
            <person name="Scheiner R."/>
            <person name="Schmitt T."/>
            <person name="Niehuis O."/>
        </authorList>
    </citation>
    <scope>NUCLEOTIDE SEQUENCE</scope>
    <source>
        <strain evidence="11">GBR_01_08_01A</strain>
    </source>
</reference>
<dbReference type="InterPro" id="IPR050549">
    <property type="entry name" value="MFS_Trehalose_Transporter"/>
</dbReference>
<evidence type="ECO:0000256" key="2">
    <source>
        <dbReference type="ARBA" id="ARBA00022475"/>
    </source>
</evidence>
<feature type="transmembrane region" description="Helical" evidence="9">
    <location>
        <begin position="247"/>
        <end position="269"/>
    </location>
</feature>
<dbReference type="PROSITE" id="PS00217">
    <property type="entry name" value="SUGAR_TRANSPORT_2"/>
    <property type="match status" value="1"/>
</dbReference>